<sequence length="24" mass="2646">MGPSFPVSIQSLSRALDQYNKVAH</sequence>
<dbReference type="EMBL" id="KK791275">
    <property type="protein sequence ID" value="KDO37271.1"/>
    <property type="molecule type" value="Genomic_DNA"/>
</dbReference>
<dbReference type="Proteomes" id="UP000027120">
    <property type="component" value="Unassembled WGS sequence"/>
</dbReference>
<reference evidence="1 2" key="1">
    <citation type="submission" date="2014-04" db="EMBL/GenBank/DDBJ databases">
        <authorList>
            <consortium name="International Citrus Genome Consortium"/>
            <person name="Gmitter F."/>
            <person name="Chen C."/>
            <person name="Farmerie W."/>
            <person name="Harkins T."/>
            <person name="Desany B."/>
            <person name="Mohiuddin M."/>
            <person name="Kodira C."/>
            <person name="Borodovsky M."/>
            <person name="Lomsadze A."/>
            <person name="Burns P."/>
            <person name="Jenkins J."/>
            <person name="Prochnik S."/>
            <person name="Shu S."/>
            <person name="Chapman J."/>
            <person name="Pitluck S."/>
            <person name="Schmutz J."/>
            <person name="Rokhsar D."/>
        </authorList>
    </citation>
    <scope>NUCLEOTIDE SEQUENCE</scope>
</reference>
<evidence type="ECO:0000313" key="1">
    <source>
        <dbReference type="EMBL" id="KDO37271.1"/>
    </source>
</evidence>
<keyword evidence="2" id="KW-1185">Reference proteome</keyword>
<evidence type="ECO:0000313" key="2">
    <source>
        <dbReference type="Proteomes" id="UP000027120"/>
    </source>
</evidence>
<accession>A0A067DF67</accession>
<name>A0A067DF67_CITSI</name>
<proteinExistence type="predicted"/>
<feature type="non-terminal residue" evidence="1">
    <location>
        <position position="1"/>
    </location>
</feature>
<organism evidence="1 2">
    <name type="scientific">Citrus sinensis</name>
    <name type="common">Sweet orange</name>
    <name type="synonym">Citrus aurantium var. sinensis</name>
    <dbReference type="NCBI Taxonomy" id="2711"/>
    <lineage>
        <taxon>Eukaryota</taxon>
        <taxon>Viridiplantae</taxon>
        <taxon>Streptophyta</taxon>
        <taxon>Embryophyta</taxon>
        <taxon>Tracheophyta</taxon>
        <taxon>Spermatophyta</taxon>
        <taxon>Magnoliopsida</taxon>
        <taxon>eudicotyledons</taxon>
        <taxon>Gunneridae</taxon>
        <taxon>Pentapetalae</taxon>
        <taxon>rosids</taxon>
        <taxon>malvids</taxon>
        <taxon>Sapindales</taxon>
        <taxon>Rutaceae</taxon>
        <taxon>Aurantioideae</taxon>
        <taxon>Citrus</taxon>
    </lineage>
</organism>
<gene>
    <name evidence="1" type="ORF">CISIN_1g0348322mg</name>
</gene>
<protein>
    <submittedName>
        <fullName evidence="1">Uncharacterized protein</fullName>
    </submittedName>
</protein>
<dbReference type="AlphaFoldDB" id="A0A067DF67"/>